<evidence type="ECO:0000313" key="1">
    <source>
        <dbReference type="EMBL" id="MDX8535601.1"/>
    </source>
</evidence>
<sequence>MAIVAAMDAPDLVARLAAAADKTGRSPADLVGSAIRNFIDTASDDLWIQLIGLMNSSQDPGLAAMRAILEKALPAVSET</sequence>
<proteinExistence type="predicted"/>
<keyword evidence="2" id="KW-1185">Reference proteome</keyword>
<dbReference type="Proteomes" id="UP001285154">
    <property type="component" value="Unassembled WGS sequence"/>
</dbReference>
<evidence type="ECO:0000313" key="2">
    <source>
        <dbReference type="Proteomes" id="UP001285154"/>
    </source>
</evidence>
<name>A0ABU5AE98_9HYPH</name>
<evidence type="ECO:0008006" key="3">
    <source>
        <dbReference type="Google" id="ProtNLM"/>
    </source>
</evidence>
<gene>
    <name evidence="1" type="ORF">RFM42_31840</name>
</gene>
<dbReference type="EMBL" id="JAVIIQ010000024">
    <property type="protein sequence ID" value="MDX8535601.1"/>
    <property type="molecule type" value="Genomic_DNA"/>
</dbReference>
<accession>A0ABU5AE98</accession>
<organism evidence="1 2">
    <name type="scientific">Mesorhizobium vachelliae</name>
    <dbReference type="NCBI Taxonomy" id="3072309"/>
    <lineage>
        <taxon>Bacteria</taxon>
        <taxon>Pseudomonadati</taxon>
        <taxon>Pseudomonadota</taxon>
        <taxon>Alphaproteobacteria</taxon>
        <taxon>Hyphomicrobiales</taxon>
        <taxon>Phyllobacteriaceae</taxon>
        <taxon>Mesorhizobium</taxon>
    </lineage>
</organism>
<protein>
    <recommendedName>
        <fullName evidence="3">Ribbon-helix-helix protein CopG domain-containing protein</fullName>
    </recommendedName>
</protein>
<dbReference type="RefSeq" id="WP_320253174.1">
    <property type="nucleotide sequence ID" value="NZ_JAVIIQ010000024.1"/>
</dbReference>
<comment type="caution">
    <text evidence="1">The sequence shown here is derived from an EMBL/GenBank/DDBJ whole genome shotgun (WGS) entry which is preliminary data.</text>
</comment>
<reference evidence="1 2" key="1">
    <citation type="submission" date="2023-08" db="EMBL/GenBank/DDBJ databases">
        <title>Implementing the SeqCode for naming new Mesorhizobium species isolated from Vachellia karroo root nodules.</title>
        <authorList>
            <person name="Van Lill M."/>
        </authorList>
    </citation>
    <scope>NUCLEOTIDE SEQUENCE [LARGE SCALE GENOMIC DNA]</scope>
    <source>
        <strain evidence="1 2">VK25D</strain>
    </source>
</reference>